<keyword evidence="3 5" id="KW-0732">Signal</keyword>
<feature type="signal peptide" evidence="5">
    <location>
        <begin position="1"/>
        <end position="23"/>
    </location>
</feature>
<feature type="binding site" evidence="4">
    <location>
        <position position="44"/>
    </location>
    <ligand>
        <name>molybdate</name>
        <dbReference type="ChEBI" id="CHEBI:36264"/>
    </ligand>
</feature>
<dbReference type="PIRSF" id="PIRSF004846">
    <property type="entry name" value="ModA"/>
    <property type="match status" value="1"/>
</dbReference>
<dbReference type="SUPFAM" id="SSF53850">
    <property type="entry name" value="Periplasmic binding protein-like II"/>
    <property type="match status" value="1"/>
</dbReference>
<keyword evidence="2 4" id="KW-0479">Metal-binding</keyword>
<gene>
    <name evidence="6" type="ORF">BST42_13540</name>
</gene>
<evidence type="ECO:0000313" key="6">
    <source>
        <dbReference type="EMBL" id="ORB53217.1"/>
    </source>
</evidence>
<sequence length="257" mass="25616">MTRLMPALAAGLVLMTGCSSSSQQPSSTTAAPGSQKIIVFAAASLKKTFTAIGDQFSKDNPGASVEFSFAGSSDLVTQLTQGAPADVFASADTKNMDKAGQAGLLAGNPVNFASNTLTIAVAPGNPKGIKTFQDLAKPGLSVVVCAPQVPCGSATQNVESKTGVTLTPVSEESSVTDVLNKITSGQADAGLVYVTDTAGAAGKVLAVSFPEAAGAVNIYPIATLAHAGNPALATKFVDLVTSPAGQAILTKAGFGKP</sequence>
<evidence type="ECO:0000256" key="2">
    <source>
        <dbReference type="ARBA" id="ARBA00022723"/>
    </source>
</evidence>
<dbReference type="PANTHER" id="PTHR30632">
    <property type="entry name" value="MOLYBDATE-BINDING PERIPLASMIC PROTEIN"/>
    <property type="match status" value="1"/>
</dbReference>
<accession>A0A1X0IW18</accession>
<dbReference type="GO" id="GO:0030973">
    <property type="term" value="F:molybdate ion binding"/>
    <property type="evidence" value="ECO:0007669"/>
    <property type="project" value="TreeGrafter"/>
</dbReference>
<comment type="caution">
    <text evidence="6">The sequence shown here is derived from an EMBL/GenBank/DDBJ whole genome shotgun (WGS) entry which is preliminary data.</text>
</comment>
<evidence type="ECO:0000256" key="3">
    <source>
        <dbReference type="ARBA" id="ARBA00022729"/>
    </source>
</evidence>
<dbReference type="Pfam" id="PF13531">
    <property type="entry name" value="SBP_bac_11"/>
    <property type="match status" value="1"/>
</dbReference>
<comment type="similarity">
    <text evidence="1">Belongs to the bacterial solute-binding protein ModA family.</text>
</comment>
<proteinExistence type="inferred from homology"/>
<dbReference type="AlphaFoldDB" id="A0A1X0IW18"/>
<name>A0A1X0IW18_MYCRH</name>
<feature type="chain" id="PRO_5039412103" evidence="5">
    <location>
        <begin position="24"/>
        <end position="257"/>
    </location>
</feature>
<evidence type="ECO:0000313" key="7">
    <source>
        <dbReference type="Proteomes" id="UP000192534"/>
    </source>
</evidence>
<evidence type="ECO:0000256" key="5">
    <source>
        <dbReference type="SAM" id="SignalP"/>
    </source>
</evidence>
<dbReference type="Gene3D" id="3.40.190.10">
    <property type="entry name" value="Periplasmic binding protein-like II"/>
    <property type="match status" value="2"/>
</dbReference>
<feature type="binding site" evidence="4">
    <location>
        <position position="193"/>
    </location>
    <ligand>
        <name>molybdate</name>
        <dbReference type="ChEBI" id="CHEBI:36264"/>
    </ligand>
</feature>
<dbReference type="PROSITE" id="PS51257">
    <property type="entry name" value="PROKAR_LIPOPROTEIN"/>
    <property type="match status" value="1"/>
</dbReference>
<reference evidence="6 7" key="1">
    <citation type="submission" date="2016-12" db="EMBL/GenBank/DDBJ databases">
        <title>The new phylogeny of genus Mycobacterium.</title>
        <authorList>
            <person name="Tortoli E."/>
            <person name="Trovato A."/>
            <person name="Cirillo D.M."/>
        </authorList>
    </citation>
    <scope>NUCLEOTIDE SEQUENCE [LARGE SCALE GENOMIC DNA]</scope>
    <source>
        <strain evidence="6 7">DSM 44223</strain>
    </source>
</reference>
<evidence type="ECO:0000256" key="4">
    <source>
        <dbReference type="PIRSR" id="PIRSR004846-1"/>
    </source>
</evidence>
<protein>
    <submittedName>
        <fullName evidence="6">Molybdate ABC transporter substrate-binding protein</fullName>
    </submittedName>
</protein>
<dbReference type="NCBIfam" id="TIGR01256">
    <property type="entry name" value="modA"/>
    <property type="match status" value="1"/>
</dbReference>
<dbReference type="GO" id="GO:0015689">
    <property type="term" value="P:molybdate ion transport"/>
    <property type="evidence" value="ECO:0007669"/>
    <property type="project" value="InterPro"/>
</dbReference>
<organism evidence="6 7">
    <name type="scientific">Mycolicibacterium rhodesiae</name>
    <name type="common">Mycobacterium rhodesiae</name>
    <dbReference type="NCBI Taxonomy" id="36814"/>
    <lineage>
        <taxon>Bacteria</taxon>
        <taxon>Bacillati</taxon>
        <taxon>Actinomycetota</taxon>
        <taxon>Actinomycetes</taxon>
        <taxon>Mycobacteriales</taxon>
        <taxon>Mycobacteriaceae</taxon>
        <taxon>Mycolicibacterium</taxon>
    </lineage>
</organism>
<feature type="binding site" evidence="4">
    <location>
        <position position="72"/>
    </location>
    <ligand>
        <name>molybdate</name>
        <dbReference type="ChEBI" id="CHEBI:36264"/>
    </ligand>
</feature>
<evidence type="ECO:0000256" key="1">
    <source>
        <dbReference type="ARBA" id="ARBA00009175"/>
    </source>
</evidence>
<keyword evidence="4" id="KW-0500">Molybdenum</keyword>
<dbReference type="CDD" id="cd13538">
    <property type="entry name" value="PBP2_ModA_like_1"/>
    <property type="match status" value="1"/>
</dbReference>
<keyword evidence="7" id="KW-1185">Reference proteome</keyword>
<dbReference type="PANTHER" id="PTHR30632:SF0">
    <property type="entry name" value="SULFATE-BINDING PROTEIN"/>
    <property type="match status" value="1"/>
</dbReference>
<dbReference type="InterPro" id="IPR005950">
    <property type="entry name" value="ModA"/>
</dbReference>
<feature type="binding site" evidence="4">
    <location>
        <position position="175"/>
    </location>
    <ligand>
        <name>molybdate</name>
        <dbReference type="ChEBI" id="CHEBI:36264"/>
    </ligand>
</feature>
<dbReference type="InterPro" id="IPR050682">
    <property type="entry name" value="ModA/WtpA"/>
</dbReference>
<dbReference type="GO" id="GO:0046872">
    <property type="term" value="F:metal ion binding"/>
    <property type="evidence" value="ECO:0007669"/>
    <property type="project" value="UniProtKB-KW"/>
</dbReference>
<dbReference type="Proteomes" id="UP000192534">
    <property type="component" value="Unassembled WGS sequence"/>
</dbReference>
<dbReference type="EMBL" id="MVIH01000005">
    <property type="protein sequence ID" value="ORB53217.1"/>
    <property type="molecule type" value="Genomic_DNA"/>
</dbReference>